<keyword evidence="4 6" id="KW-1133">Transmembrane helix</keyword>
<dbReference type="Proteomes" id="UP000663844">
    <property type="component" value="Unassembled WGS sequence"/>
</dbReference>
<feature type="transmembrane region" description="Helical" evidence="6">
    <location>
        <begin position="61"/>
        <end position="80"/>
    </location>
</feature>
<feature type="transmembrane region" description="Helical" evidence="6">
    <location>
        <begin position="131"/>
        <end position="147"/>
    </location>
</feature>
<evidence type="ECO:0000313" key="9">
    <source>
        <dbReference type="Proteomes" id="UP000663845"/>
    </source>
</evidence>
<dbReference type="EMBL" id="CAJNOG010002748">
    <property type="protein sequence ID" value="CAF1516047.1"/>
    <property type="molecule type" value="Genomic_DNA"/>
</dbReference>
<feature type="transmembrane region" description="Helical" evidence="6">
    <location>
        <begin position="100"/>
        <end position="119"/>
    </location>
</feature>
<dbReference type="PANTHER" id="PTHR16007:SF15">
    <property type="entry name" value="TRANSMEMBRANE PROTEIN 45B"/>
    <property type="match status" value="1"/>
</dbReference>
<feature type="transmembrane region" description="Helical" evidence="6">
    <location>
        <begin position="12"/>
        <end position="31"/>
    </location>
</feature>
<protein>
    <recommendedName>
        <fullName evidence="10">Transmembrane protein 45B</fullName>
    </recommendedName>
</protein>
<proteinExistence type="inferred from homology"/>
<dbReference type="InterPro" id="IPR042127">
    <property type="entry name" value="TMEM45"/>
</dbReference>
<evidence type="ECO:0000313" key="7">
    <source>
        <dbReference type="EMBL" id="CAF1516047.1"/>
    </source>
</evidence>
<comment type="caution">
    <text evidence="7">The sequence shown here is derived from an EMBL/GenBank/DDBJ whole genome shotgun (WGS) entry which is preliminary data.</text>
</comment>
<dbReference type="GO" id="GO:0016020">
    <property type="term" value="C:membrane"/>
    <property type="evidence" value="ECO:0007669"/>
    <property type="project" value="UniProtKB-SubCell"/>
</dbReference>
<feature type="transmembrane region" description="Helical" evidence="6">
    <location>
        <begin position="233"/>
        <end position="257"/>
    </location>
</feature>
<dbReference type="Pfam" id="PF04819">
    <property type="entry name" value="DUF716"/>
    <property type="match status" value="1"/>
</dbReference>
<evidence type="ECO:0000256" key="5">
    <source>
        <dbReference type="ARBA" id="ARBA00023136"/>
    </source>
</evidence>
<evidence type="ECO:0000313" key="8">
    <source>
        <dbReference type="EMBL" id="CAF3859281.1"/>
    </source>
</evidence>
<comment type="similarity">
    <text evidence="2">Belongs to the TMEM45 family.</text>
</comment>
<evidence type="ECO:0000256" key="6">
    <source>
        <dbReference type="SAM" id="Phobius"/>
    </source>
</evidence>
<evidence type="ECO:0000256" key="1">
    <source>
        <dbReference type="ARBA" id="ARBA00004141"/>
    </source>
</evidence>
<gene>
    <name evidence="7" type="ORF">JYZ213_LOCUS44306</name>
    <name evidence="8" type="ORF">OXD698_LOCUS21720</name>
</gene>
<keyword evidence="5 6" id="KW-0472">Membrane</keyword>
<evidence type="ECO:0000256" key="3">
    <source>
        <dbReference type="ARBA" id="ARBA00022692"/>
    </source>
</evidence>
<keyword evidence="3 6" id="KW-0812">Transmembrane</keyword>
<dbReference type="PANTHER" id="PTHR16007">
    <property type="entry name" value="EPIDIDYMAL MEMBRANE PROTEIN E9-RELATED"/>
    <property type="match status" value="1"/>
</dbReference>
<evidence type="ECO:0008006" key="10">
    <source>
        <dbReference type="Google" id="ProtNLM"/>
    </source>
</evidence>
<comment type="subcellular location">
    <subcellularLocation>
        <location evidence="1">Membrane</location>
        <topology evidence="1">Multi-pass membrane protein</topology>
    </subcellularLocation>
</comment>
<accession>A0A815UH04</accession>
<evidence type="ECO:0000256" key="4">
    <source>
        <dbReference type="ARBA" id="ARBA00022989"/>
    </source>
</evidence>
<dbReference type="AlphaFoldDB" id="A0A815UH04"/>
<reference evidence="7" key="1">
    <citation type="submission" date="2021-02" db="EMBL/GenBank/DDBJ databases">
        <authorList>
            <person name="Nowell W R."/>
        </authorList>
    </citation>
    <scope>NUCLEOTIDE SEQUENCE</scope>
</reference>
<name>A0A815UH04_9BILA</name>
<evidence type="ECO:0000256" key="2">
    <source>
        <dbReference type="ARBA" id="ARBA00006948"/>
    </source>
</evidence>
<feature type="transmembrane region" description="Helical" evidence="6">
    <location>
        <begin position="190"/>
        <end position="213"/>
    </location>
</feature>
<sequence length="293" mass="33686">MGSLGGHLVPGSIFIIIGLWWMYSTWLRYYLCRQRRRPFYITTSFPLHCCGPRVAKLPMEAFFVLFGTTLGILIELIAGFNRVVDSETGRVSYFEGANNLQHFGMYFMFFLVGVIELLIHYKFPLPKNFDIVAGGLAFSSEALLFYFHGHARDPVEVQIHVFLVLAISATVVCGVFELSQQEKSVYATLMRGYFTVLQGSWFYTAGFILYSPFHEHYDQSKDPDAHRTTMLIAYYFVLHIAITLFILLLFSVPAYLVSKRQYHTIDFAEYGELSVENNEDEEMEKFNGTTTHI</sequence>
<dbReference type="Proteomes" id="UP000663845">
    <property type="component" value="Unassembled WGS sequence"/>
</dbReference>
<dbReference type="InterPro" id="IPR006904">
    <property type="entry name" value="DUF716"/>
</dbReference>
<feature type="transmembrane region" description="Helical" evidence="6">
    <location>
        <begin position="159"/>
        <end position="178"/>
    </location>
</feature>
<dbReference type="EMBL" id="CAJOAZ010001804">
    <property type="protein sequence ID" value="CAF3859281.1"/>
    <property type="molecule type" value="Genomic_DNA"/>
</dbReference>
<organism evidence="7 9">
    <name type="scientific">Adineta steineri</name>
    <dbReference type="NCBI Taxonomy" id="433720"/>
    <lineage>
        <taxon>Eukaryota</taxon>
        <taxon>Metazoa</taxon>
        <taxon>Spiralia</taxon>
        <taxon>Gnathifera</taxon>
        <taxon>Rotifera</taxon>
        <taxon>Eurotatoria</taxon>
        <taxon>Bdelloidea</taxon>
        <taxon>Adinetida</taxon>
        <taxon>Adinetidae</taxon>
        <taxon>Adineta</taxon>
    </lineage>
</organism>